<keyword evidence="1" id="KW-1133">Transmembrane helix</keyword>
<dbReference type="Proteomes" id="UP000323426">
    <property type="component" value="Unassembled WGS sequence"/>
</dbReference>
<protein>
    <recommendedName>
        <fullName evidence="5">Secreted protein</fullName>
    </recommendedName>
</protein>
<sequence length="81" mass="8878">MKAIKFYISLIALSLVLSFAGSEAQAQCAMCRASVESNQSGDNKLANLGRGLNKGILYLMAIPYILVGTVGFLYYRNNRKK</sequence>
<keyword evidence="4" id="KW-1185">Reference proteome</keyword>
<organism evidence="3 4">
    <name type="scientific">Adhaeribacter rhizoryzae</name>
    <dbReference type="NCBI Taxonomy" id="2607907"/>
    <lineage>
        <taxon>Bacteria</taxon>
        <taxon>Pseudomonadati</taxon>
        <taxon>Bacteroidota</taxon>
        <taxon>Cytophagia</taxon>
        <taxon>Cytophagales</taxon>
        <taxon>Hymenobacteraceae</taxon>
        <taxon>Adhaeribacter</taxon>
    </lineage>
</organism>
<evidence type="ECO:0000313" key="3">
    <source>
        <dbReference type="EMBL" id="KAA5549592.1"/>
    </source>
</evidence>
<feature type="chain" id="PRO_5024425166" description="Secreted protein" evidence="2">
    <location>
        <begin position="27"/>
        <end position="81"/>
    </location>
</feature>
<proteinExistence type="predicted"/>
<evidence type="ECO:0000256" key="1">
    <source>
        <dbReference type="SAM" id="Phobius"/>
    </source>
</evidence>
<feature type="transmembrane region" description="Helical" evidence="1">
    <location>
        <begin position="55"/>
        <end position="75"/>
    </location>
</feature>
<accession>A0A5M6DTR0</accession>
<evidence type="ECO:0000313" key="4">
    <source>
        <dbReference type="Proteomes" id="UP000323426"/>
    </source>
</evidence>
<feature type="signal peptide" evidence="2">
    <location>
        <begin position="1"/>
        <end position="26"/>
    </location>
</feature>
<reference evidence="3 4" key="1">
    <citation type="submission" date="2019-09" db="EMBL/GenBank/DDBJ databases">
        <title>Genome sequence and assembly of Adhaeribacter sp.</title>
        <authorList>
            <person name="Chhetri G."/>
        </authorList>
    </citation>
    <scope>NUCLEOTIDE SEQUENCE [LARGE SCALE GENOMIC DNA]</scope>
    <source>
        <strain evidence="3 4">DK36</strain>
    </source>
</reference>
<gene>
    <name evidence="3" type="ORF">F0145_03130</name>
</gene>
<dbReference type="EMBL" id="VWSF01000001">
    <property type="protein sequence ID" value="KAA5549592.1"/>
    <property type="molecule type" value="Genomic_DNA"/>
</dbReference>
<keyword evidence="1" id="KW-0472">Membrane</keyword>
<comment type="caution">
    <text evidence="3">The sequence shown here is derived from an EMBL/GenBank/DDBJ whole genome shotgun (WGS) entry which is preliminary data.</text>
</comment>
<evidence type="ECO:0000256" key="2">
    <source>
        <dbReference type="SAM" id="SignalP"/>
    </source>
</evidence>
<name>A0A5M6DTR0_9BACT</name>
<keyword evidence="1" id="KW-0812">Transmembrane</keyword>
<evidence type="ECO:0008006" key="5">
    <source>
        <dbReference type="Google" id="ProtNLM"/>
    </source>
</evidence>
<keyword evidence="2" id="KW-0732">Signal</keyword>
<dbReference type="AlphaFoldDB" id="A0A5M6DTR0"/>
<dbReference type="RefSeq" id="WP_150086746.1">
    <property type="nucleotide sequence ID" value="NZ_VWSF01000001.1"/>
</dbReference>